<proteinExistence type="predicted"/>
<evidence type="ECO:0000313" key="2">
    <source>
        <dbReference type="Proteomes" id="UP001289645"/>
    </source>
</evidence>
<sequence length="296" mass="30762">MIPTFPRQSSSRPGWQCREPPVVSGTGAHYSKEEALYRLTSTHTLAAFTAVVALVTGCSTGGVSDSLAQAERVAASCPPDGARIAALVQVDWSGSRRSLAATPAEEQVVRAAAERALICGGHLRMTVFSGSMIAVTVFDANLHLDGATTNARLRKAPKAVDAVMAQVTSAFPEAIERISDGATDIVAQYQLGEEYWTQLSATDHSVLEQTIVTDGIQTAGQDLSDPSLTIAHAEALAAAVSVPDLTGATVRLIGIGRQADDASLPTPYIAALRAFHTTVCDKTGADCSVVTDAAGA</sequence>
<comment type="caution">
    <text evidence="1">The sequence shown here is derived from an EMBL/GenBank/DDBJ whole genome shotgun (WGS) entry which is preliminary data.</text>
</comment>
<gene>
    <name evidence="1" type="ORF">OHX15_07465</name>
</gene>
<dbReference type="Proteomes" id="UP001289645">
    <property type="component" value="Unassembled WGS sequence"/>
</dbReference>
<dbReference type="EMBL" id="JAOXLN010000005">
    <property type="protein sequence ID" value="MDZ5085222.1"/>
    <property type="molecule type" value="Genomic_DNA"/>
</dbReference>
<keyword evidence="2" id="KW-1185">Reference proteome</keyword>
<organism evidence="1 2">
    <name type="scientific">Mycolicibacterium parafortuitum</name>
    <name type="common">Mycobacterium parafortuitum</name>
    <dbReference type="NCBI Taxonomy" id="39692"/>
    <lineage>
        <taxon>Bacteria</taxon>
        <taxon>Bacillati</taxon>
        <taxon>Actinomycetota</taxon>
        <taxon>Actinomycetes</taxon>
        <taxon>Mycobacteriales</taxon>
        <taxon>Mycobacteriaceae</taxon>
        <taxon>Mycolicibacterium</taxon>
    </lineage>
</organism>
<name>A0ACC6MED1_MYCPF</name>
<protein>
    <submittedName>
        <fullName evidence="1">Uncharacterized protein</fullName>
    </submittedName>
</protein>
<reference evidence="1 2" key="1">
    <citation type="journal article" date="2021" name="Chemosphere">
        <title>Bioballs carrying a syntrophic Rhodococcus and Mycolicibacterium consortium for simultaneous sorption and biodegradation of fuel oil in contaminated freshwater.</title>
        <authorList>
            <person name="Naloka K."/>
            <person name="Polrit D."/>
            <person name="Muangchinda C."/>
            <person name="Thoetkiattikul H."/>
            <person name="Pinyakong O."/>
        </authorList>
    </citation>
    <scope>NUCLEOTIDE SEQUENCE [LARGE SCALE GENOMIC DNA]</scope>
    <source>
        <strain evidence="1 2">J101</strain>
    </source>
</reference>
<evidence type="ECO:0000313" key="1">
    <source>
        <dbReference type="EMBL" id="MDZ5085222.1"/>
    </source>
</evidence>
<accession>A0ACC6MED1</accession>